<evidence type="ECO:0000256" key="1">
    <source>
        <dbReference type="SAM" id="Phobius"/>
    </source>
</evidence>
<gene>
    <name evidence="2" type="ORF">UR08_00540</name>
</gene>
<feature type="transmembrane region" description="Helical" evidence="1">
    <location>
        <begin position="6"/>
        <end position="26"/>
    </location>
</feature>
<name>A0A3D8TT64_9LIST</name>
<keyword evidence="3" id="KW-1185">Reference proteome</keyword>
<organism evidence="2 3">
    <name type="scientific">Listeria kieliensis</name>
    <dbReference type="NCBI Taxonomy" id="1621700"/>
    <lineage>
        <taxon>Bacteria</taxon>
        <taxon>Bacillati</taxon>
        <taxon>Bacillota</taxon>
        <taxon>Bacilli</taxon>
        <taxon>Bacillales</taxon>
        <taxon>Listeriaceae</taxon>
        <taxon>Listeria</taxon>
    </lineage>
</organism>
<evidence type="ECO:0000313" key="2">
    <source>
        <dbReference type="EMBL" id="RDX02065.1"/>
    </source>
</evidence>
<dbReference type="AlphaFoldDB" id="A0A3D8TT64"/>
<reference evidence="3" key="1">
    <citation type="submission" date="2015-04" db="EMBL/GenBank/DDBJ databases">
        <authorList>
            <person name="Schardt J."/>
            <person name="Mueller-Herbst S."/>
            <person name="Scherer S."/>
            <person name="Huptas C."/>
        </authorList>
    </citation>
    <scope>NUCLEOTIDE SEQUENCE [LARGE SCALE GENOMIC DNA]</scope>
    <source>
        <strain evidence="3">Kiel-L1</strain>
    </source>
</reference>
<dbReference type="RefSeq" id="WP_115751728.1">
    <property type="nucleotide sequence ID" value="NZ_LARY01000001.1"/>
</dbReference>
<dbReference type="EMBL" id="LARY01000001">
    <property type="protein sequence ID" value="RDX02065.1"/>
    <property type="molecule type" value="Genomic_DNA"/>
</dbReference>
<evidence type="ECO:0000313" key="3">
    <source>
        <dbReference type="Proteomes" id="UP000257055"/>
    </source>
</evidence>
<keyword evidence="1" id="KW-0812">Transmembrane</keyword>
<comment type="caution">
    <text evidence="2">The sequence shown here is derived from an EMBL/GenBank/DDBJ whole genome shotgun (WGS) entry which is preliminary data.</text>
</comment>
<proteinExistence type="predicted"/>
<sequence>MTKKSWWVFILGILIVVGIFLLLRWVDNRDNVVGMVKVNQTVYVVTEEPGQKENALEKIGSVKKKIKRHQIPEEDWTSNSLDKGTILYAVKGGDEEFPRKIYYKLDSKFYIATEAADNNKK</sequence>
<keyword evidence="1" id="KW-0472">Membrane</keyword>
<dbReference type="Proteomes" id="UP000257055">
    <property type="component" value="Unassembled WGS sequence"/>
</dbReference>
<keyword evidence="1" id="KW-1133">Transmembrane helix</keyword>
<accession>A0A3D8TT64</accession>
<protein>
    <submittedName>
        <fullName evidence="2">Uncharacterized protein</fullName>
    </submittedName>
</protein>